<dbReference type="PANTHER" id="PTHR46765">
    <property type="entry name" value="P-LOOP CONTAINING NUCLEOSIDE TRIPHOSPHATE HYDROLASES SUPERFAMILY PROTEIN"/>
    <property type="match status" value="1"/>
</dbReference>
<evidence type="ECO:0000256" key="1">
    <source>
        <dbReference type="ARBA" id="ARBA00004123"/>
    </source>
</evidence>
<organism evidence="5 6">
    <name type="scientific">Rotaria magnacalcarata</name>
    <dbReference type="NCBI Taxonomy" id="392030"/>
    <lineage>
        <taxon>Eukaryota</taxon>
        <taxon>Metazoa</taxon>
        <taxon>Spiralia</taxon>
        <taxon>Gnathifera</taxon>
        <taxon>Rotifera</taxon>
        <taxon>Eurotatoria</taxon>
        <taxon>Bdelloidea</taxon>
        <taxon>Philodinida</taxon>
        <taxon>Philodinidae</taxon>
        <taxon>Rotaria</taxon>
    </lineage>
</organism>
<dbReference type="GO" id="GO:0005524">
    <property type="term" value="F:ATP binding"/>
    <property type="evidence" value="ECO:0007669"/>
    <property type="project" value="InterPro"/>
</dbReference>
<evidence type="ECO:0000313" key="6">
    <source>
        <dbReference type="Proteomes" id="UP000681720"/>
    </source>
</evidence>
<feature type="domain" description="AAA+ ATPase" evidence="4">
    <location>
        <begin position="212"/>
        <end position="352"/>
    </location>
</feature>
<dbReference type="InterPro" id="IPR027417">
    <property type="entry name" value="P-loop_NTPase"/>
</dbReference>
<dbReference type="Gene3D" id="3.40.50.300">
    <property type="entry name" value="P-loop containing nucleotide triphosphate hydrolases"/>
    <property type="match status" value="1"/>
</dbReference>
<evidence type="ECO:0000256" key="3">
    <source>
        <dbReference type="ARBA" id="ARBA00043975"/>
    </source>
</evidence>
<dbReference type="SMART" id="SM00382">
    <property type="entry name" value="AAA"/>
    <property type="match status" value="1"/>
</dbReference>
<dbReference type="GO" id="GO:0016887">
    <property type="term" value="F:ATP hydrolysis activity"/>
    <property type="evidence" value="ECO:0007669"/>
    <property type="project" value="InterPro"/>
</dbReference>
<evidence type="ECO:0000256" key="2">
    <source>
        <dbReference type="ARBA" id="ARBA00023242"/>
    </source>
</evidence>
<dbReference type="InterPro" id="IPR053016">
    <property type="entry name" value="CTF18-RFC_complex"/>
</dbReference>
<proteinExistence type="inferred from homology"/>
<dbReference type="Proteomes" id="UP000681720">
    <property type="component" value="Unassembled WGS sequence"/>
</dbReference>
<evidence type="ECO:0000313" key="5">
    <source>
        <dbReference type="EMBL" id="CAF4196986.1"/>
    </source>
</evidence>
<comment type="similarity">
    <text evidence="3">Belongs to the activator 1 small subunits family. CTF18 subfamily.</text>
</comment>
<reference evidence="5" key="1">
    <citation type="submission" date="2021-02" db="EMBL/GenBank/DDBJ databases">
        <authorList>
            <person name="Nowell W R."/>
        </authorList>
    </citation>
    <scope>NUCLEOTIDE SEQUENCE</scope>
</reference>
<dbReference type="InterPro" id="IPR003959">
    <property type="entry name" value="ATPase_AAA_core"/>
</dbReference>
<dbReference type="CDD" id="cd00009">
    <property type="entry name" value="AAA"/>
    <property type="match status" value="1"/>
</dbReference>
<sequence length="362" mass="41072">MFETTPNGSSIQIIDCKKRLFDEDDSIDKEKDNVENQQRSSIKKQKIIASRYHRQIPNQPFVVLTSHQNERYYLLEREEDDDCFKLSLNGRNKRSLLKVSVDDMIEKNVRQELDELTKSIDKSTADAENDDDSTLPIVDQYTDELWVEKFAPRAFCDLLSDINGLIFGNIARHEQIASNEAHKNKTHSIATVNKKVYPSDIQFELDACKRPLQKVALLCGSPGAGKTTLAHVVARHAGYNVIEMNASDDRSVELFRTRLETATQMREVLSKDYKPNCLLIDEIDGAPAPSIQLLVDLISRMPADSQQTSSKTKKNNSFVLLRPVICICNDLYVPALKPLRQIALILNFPRIEPSALAKRLLT</sequence>
<dbReference type="Pfam" id="PF00004">
    <property type="entry name" value="AAA"/>
    <property type="match status" value="1"/>
</dbReference>
<keyword evidence="2" id="KW-0539">Nucleus</keyword>
<dbReference type="AlphaFoldDB" id="A0A8S2S0J8"/>
<dbReference type="EMBL" id="CAJOBJ010018228">
    <property type="protein sequence ID" value="CAF4196986.1"/>
    <property type="molecule type" value="Genomic_DNA"/>
</dbReference>
<name>A0A8S2S0J8_9BILA</name>
<evidence type="ECO:0000259" key="4">
    <source>
        <dbReference type="SMART" id="SM00382"/>
    </source>
</evidence>
<dbReference type="GO" id="GO:0005634">
    <property type="term" value="C:nucleus"/>
    <property type="evidence" value="ECO:0007669"/>
    <property type="project" value="UniProtKB-SubCell"/>
</dbReference>
<dbReference type="PANTHER" id="PTHR46765:SF1">
    <property type="entry name" value="P-LOOP CONTAINING NUCLEOSIDE TRIPHOSPHATE HYDROLASES SUPERFAMILY PROTEIN"/>
    <property type="match status" value="1"/>
</dbReference>
<comment type="subcellular location">
    <subcellularLocation>
        <location evidence="1">Nucleus</location>
    </subcellularLocation>
</comment>
<protein>
    <recommendedName>
        <fullName evidence="4">AAA+ ATPase domain-containing protein</fullName>
    </recommendedName>
</protein>
<comment type="caution">
    <text evidence="5">The sequence shown here is derived from an EMBL/GenBank/DDBJ whole genome shotgun (WGS) entry which is preliminary data.</text>
</comment>
<dbReference type="InterPro" id="IPR003593">
    <property type="entry name" value="AAA+_ATPase"/>
</dbReference>
<accession>A0A8S2S0J8</accession>
<gene>
    <name evidence="5" type="ORF">GIL414_LOCUS21453</name>
</gene>
<feature type="non-terminal residue" evidence="5">
    <location>
        <position position="1"/>
    </location>
</feature>
<dbReference type="SUPFAM" id="SSF52540">
    <property type="entry name" value="P-loop containing nucleoside triphosphate hydrolases"/>
    <property type="match status" value="1"/>
</dbReference>